<dbReference type="SUPFAM" id="SSF158472">
    <property type="entry name" value="HAMP domain-like"/>
    <property type="match status" value="1"/>
</dbReference>
<comment type="caution">
    <text evidence="7">The sequence shown here is derived from an EMBL/GenBank/DDBJ whole genome shotgun (WGS) entry which is preliminary data.</text>
</comment>
<dbReference type="Gene3D" id="1.10.287.950">
    <property type="entry name" value="Methyl-accepting chemotaxis protein"/>
    <property type="match status" value="1"/>
</dbReference>
<reference evidence="7 8" key="1">
    <citation type="submission" date="2015-10" db="EMBL/GenBank/DDBJ databases">
        <title>Draft genome of Bosea thiooxidans.</title>
        <authorList>
            <person name="Wang X."/>
        </authorList>
    </citation>
    <scope>NUCLEOTIDE SEQUENCE [LARGE SCALE GENOMIC DNA]</scope>
    <source>
        <strain evidence="7 8">CGMCC 9174</strain>
    </source>
</reference>
<keyword evidence="4" id="KW-1133">Transmembrane helix</keyword>
<dbReference type="PROSITE" id="PS50111">
    <property type="entry name" value="CHEMOTAXIS_TRANSDUC_2"/>
    <property type="match status" value="1"/>
</dbReference>
<feature type="domain" description="Methyl-accepting transducer" evidence="5">
    <location>
        <begin position="315"/>
        <end position="555"/>
    </location>
</feature>
<dbReference type="PROSITE" id="PS50885">
    <property type="entry name" value="HAMP"/>
    <property type="match status" value="1"/>
</dbReference>
<evidence type="ECO:0000256" key="4">
    <source>
        <dbReference type="SAM" id="Phobius"/>
    </source>
</evidence>
<keyword evidence="4" id="KW-0812">Transmembrane</keyword>
<dbReference type="Gene3D" id="6.10.340.10">
    <property type="match status" value="1"/>
</dbReference>
<comment type="similarity">
    <text evidence="2">Belongs to the methyl-accepting chemotaxis (MCP) protein family.</text>
</comment>
<dbReference type="InterPro" id="IPR004089">
    <property type="entry name" value="MCPsignal_dom"/>
</dbReference>
<dbReference type="GO" id="GO:0016020">
    <property type="term" value="C:membrane"/>
    <property type="evidence" value="ECO:0007669"/>
    <property type="project" value="InterPro"/>
</dbReference>
<accession>A0A0Q3T0V5</accession>
<dbReference type="PANTHER" id="PTHR32089">
    <property type="entry name" value="METHYL-ACCEPTING CHEMOTAXIS PROTEIN MCPB"/>
    <property type="match status" value="1"/>
</dbReference>
<keyword evidence="4" id="KW-0472">Membrane</keyword>
<dbReference type="SUPFAM" id="SSF58104">
    <property type="entry name" value="Methyl-accepting chemotaxis protein (MCP) signaling domain"/>
    <property type="match status" value="1"/>
</dbReference>
<dbReference type="Pfam" id="PF00672">
    <property type="entry name" value="HAMP"/>
    <property type="match status" value="1"/>
</dbReference>
<evidence type="ECO:0000256" key="2">
    <source>
        <dbReference type="ARBA" id="ARBA00029447"/>
    </source>
</evidence>
<keyword evidence="1 3" id="KW-0807">Transducer</keyword>
<feature type="transmembrane region" description="Helical" evidence="4">
    <location>
        <begin position="206"/>
        <end position="224"/>
    </location>
</feature>
<dbReference type="GO" id="GO:0007165">
    <property type="term" value="P:signal transduction"/>
    <property type="evidence" value="ECO:0007669"/>
    <property type="project" value="UniProtKB-KW"/>
</dbReference>
<feature type="domain" description="HAMP" evidence="6">
    <location>
        <begin position="226"/>
        <end position="279"/>
    </location>
</feature>
<keyword evidence="8" id="KW-1185">Reference proteome</keyword>
<dbReference type="STRING" id="53254.SAMN05660750_00440"/>
<evidence type="ECO:0000259" key="6">
    <source>
        <dbReference type="PROSITE" id="PS50885"/>
    </source>
</evidence>
<dbReference type="SMART" id="SM00283">
    <property type="entry name" value="MA"/>
    <property type="match status" value="1"/>
</dbReference>
<dbReference type="EMBL" id="LMAR01000024">
    <property type="protein sequence ID" value="KQK31314.1"/>
    <property type="molecule type" value="Genomic_DNA"/>
</dbReference>
<dbReference type="AlphaFoldDB" id="A0A0Q3T0V5"/>
<organism evidence="7 8">
    <name type="scientific">Bosea thiooxidans</name>
    <dbReference type="NCBI Taxonomy" id="53254"/>
    <lineage>
        <taxon>Bacteria</taxon>
        <taxon>Pseudomonadati</taxon>
        <taxon>Pseudomonadota</taxon>
        <taxon>Alphaproteobacteria</taxon>
        <taxon>Hyphomicrobiales</taxon>
        <taxon>Boseaceae</taxon>
        <taxon>Bosea</taxon>
    </lineage>
</organism>
<evidence type="ECO:0000313" key="8">
    <source>
        <dbReference type="Proteomes" id="UP000051562"/>
    </source>
</evidence>
<evidence type="ECO:0000259" key="5">
    <source>
        <dbReference type="PROSITE" id="PS50111"/>
    </source>
</evidence>
<feature type="transmembrane region" description="Helical" evidence="4">
    <location>
        <begin position="27"/>
        <end position="46"/>
    </location>
</feature>
<dbReference type="InterPro" id="IPR003660">
    <property type="entry name" value="HAMP_dom"/>
</dbReference>
<gene>
    <name evidence="7" type="ORF">ARD30_09580</name>
</gene>
<sequence length="575" mass="60499">MFVRICERTAEDEAMAAMRRLGLTAKIMIFFALLSLAGALGLAGALRGFDEARRVDAAAFSDIRLASSASLLSSRVASAALLSRVKADAPVREVETMLERLDGAIDGVDAARAHLISALPASLIEAHPTLDARIRTFIAFQRGIVEIGQRVSARAALLEAGAEEARLNVEEIVATTSGLRDELARRAGETAARAGERAEAVRLRTVLFALLLPFGGGLVALLLLRSQLTRPLRQLMTAISQASSADRVVEVPHCGRADEIGELARVVRQLSEVRATLNTREAEADDARRLQNMRSAELARIADEFEMRLGALLGEIGRASEVLRLALQDAAVRVHQISKSTKTAAASVDGAGAEARRTSEAALRMEDVIRQINAEVRRVSVMATAATREAAGTHALVTRLAENAAQIREVVAIIEAVARQTNLLALNATIEAARAGAQGRGFAVVAAEVKTLANQASEAASRIVNRIAQVDEALSHAAEAVATIGAGVAAVEQTGTEIATMVSSHVELLGSLGETVARISDVTGTAAMAMGEIAAANLQTVGRADTGAASARELDGRITALRAEAAAFVRRLRAA</sequence>
<evidence type="ECO:0008006" key="9">
    <source>
        <dbReference type="Google" id="ProtNLM"/>
    </source>
</evidence>
<evidence type="ECO:0000313" key="7">
    <source>
        <dbReference type="EMBL" id="KQK31314.1"/>
    </source>
</evidence>
<name>A0A0Q3T0V5_9HYPH</name>
<dbReference type="Pfam" id="PF00015">
    <property type="entry name" value="MCPsignal"/>
    <property type="match status" value="1"/>
</dbReference>
<proteinExistence type="inferred from homology"/>
<evidence type="ECO:0000256" key="1">
    <source>
        <dbReference type="ARBA" id="ARBA00023224"/>
    </source>
</evidence>
<dbReference type="PANTHER" id="PTHR32089:SF120">
    <property type="entry name" value="METHYL-ACCEPTING CHEMOTAXIS PROTEIN TLPQ"/>
    <property type="match status" value="1"/>
</dbReference>
<protein>
    <recommendedName>
        <fullName evidence="9">Methyl-accepting chemotaxis protein</fullName>
    </recommendedName>
</protein>
<evidence type="ECO:0000256" key="3">
    <source>
        <dbReference type="PROSITE-ProRule" id="PRU00284"/>
    </source>
</evidence>
<dbReference type="Proteomes" id="UP000051562">
    <property type="component" value="Unassembled WGS sequence"/>
</dbReference>